<evidence type="ECO:0000256" key="5">
    <source>
        <dbReference type="ARBA" id="ARBA00023027"/>
    </source>
</evidence>
<accession>A0A252EMN3</accession>
<comment type="caution">
    <text evidence="10">The sequence shown here is derived from an EMBL/GenBank/DDBJ whole genome shotgun (WGS) entry which is preliminary data.</text>
</comment>
<dbReference type="AlphaFoldDB" id="A0A252EMN3"/>
<keyword evidence="4" id="KW-0560">Oxidoreductase</keyword>
<dbReference type="InterPro" id="IPR006176">
    <property type="entry name" value="3-OHacyl-CoA_DH_NAD-bd"/>
</dbReference>
<dbReference type="Pfam" id="PF02737">
    <property type="entry name" value="3HCDH_N"/>
    <property type="match status" value="1"/>
</dbReference>
<dbReference type="PANTHER" id="PTHR48075">
    <property type="entry name" value="3-HYDROXYACYL-COA DEHYDROGENASE FAMILY PROTEIN"/>
    <property type="match status" value="1"/>
</dbReference>
<evidence type="ECO:0000313" key="10">
    <source>
        <dbReference type="EMBL" id="OUL67678.1"/>
    </source>
</evidence>
<dbReference type="Proteomes" id="UP000195072">
    <property type="component" value="Unassembled WGS sequence"/>
</dbReference>
<dbReference type="InterPro" id="IPR036291">
    <property type="entry name" value="NAD(P)-bd_dom_sf"/>
</dbReference>
<dbReference type="SUPFAM" id="SSF48179">
    <property type="entry name" value="6-phosphogluconate dehydrogenase C-terminal domain-like"/>
    <property type="match status" value="2"/>
</dbReference>
<feature type="domain" description="3-hydroxyacyl-CoA dehydrogenase NAD binding" evidence="9">
    <location>
        <begin position="11"/>
        <end position="185"/>
    </location>
</feature>
<dbReference type="PANTHER" id="PTHR48075:SF7">
    <property type="entry name" value="3-HYDROXYACYL-COA DEHYDROGENASE-RELATED"/>
    <property type="match status" value="1"/>
</dbReference>
<dbReference type="Pfam" id="PF00725">
    <property type="entry name" value="3HCDH"/>
    <property type="match status" value="1"/>
</dbReference>
<keyword evidence="3" id="KW-0442">Lipid degradation</keyword>
<proteinExistence type="predicted"/>
<dbReference type="InterPro" id="IPR006108">
    <property type="entry name" value="3HC_DH_C"/>
</dbReference>
<dbReference type="InterPro" id="IPR029045">
    <property type="entry name" value="ClpP/crotonase-like_dom_sf"/>
</dbReference>
<organism evidence="10 11">
    <name type="scientific">Acetobacter senegalensis</name>
    <dbReference type="NCBI Taxonomy" id="446692"/>
    <lineage>
        <taxon>Bacteria</taxon>
        <taxon>Pseudomonadati</taxon>
        <taxon>Pseudomonadota</taxon>
        <taxon>Alphaproteobacteria</taxon>
        <taxon>Acetobacterales</taxon>
        <taxon>Acetobacteraceae</taxon>
        <taxon>Acetobacter</taxon>
    </lineage>
</organism>
<evidence type="ECO:0000256" key="1">
    <source>
        <dbReference type="ARBA" id="ARBA00005005"/>
    </source>
</evidence>
<evidence type="ECO:0000313" key="11">
    <source>
        <dbReference type="Proteomes" id="UP000195072"/>
    </source>
</evidence>
<dbReference type="SUPFAM" id="SSF51735">
    <property type="entry name" value="NAD(P)-binding Rossmann-fold domains"/>
    <property type="match status" value="1"/>
</dbReference>
<dbReference type="InterPro" id="IPR008927">
    <property type="entry name" value="6-PGluconate_DH-like_C_sf"/>
</dbReference>
<dbReference type="GO" id="GO:0006635">
    <property type="term" value="P:fatty acid beta-oxidation"/>
    <property type="evidence" value="ECO:0007669"/>
    <property type="project" value="UniProtKB-UniPathway"/>
</dbReference>
<evidence type="ECO:0000259" key="9">
    <source>
        <dbReference type="Pfam" id="PF02737"/>
    </source>
</evidence>
<protein>
    <submittedName>
        <fullName evidence="10">3-hydroxyacyl-CoA dehydrogenase</fullName>
    </submittedName>
</protein>
<dbReference type="EMBL" id="JOOZ01000002">
    <property type="protein sequence ID" value="OUL67678.1"/>
    <property type="molecule type" value="Genomic_DNA"/>
</dbReference>
<dbReference type="Gene3D" id="3.90.226.10">
    <property type="entry name" value="2-enoyl-CoA Hydratase, Chain A, domain 1"/>
    <property type="match status" value="1"/>
</dbReference>
<dbReference type="InterPro" id="IPR001753">
    <property type="entry name" value="Enoyl-CoA_hydra/iso"/>
</dbReference>
<dbReference type="Gene3D" id="3.40.50.720">
    <property type="entry name" value="NAD(P)-binding Rossmann-like Domain"/>
    <property type="match status" value="1"/>
</dbReference>
<dbReference type="CDD" id="cd06558">
    <property type="entry name" value="crotonase-like"/>
    <property type="match status" value="1"/>
</dbReference>
<dbReference type="SUPFAM" id="SSF52096">
    <property type="entry name" value="ClpP/crotonase"/>
    <property type="match status" value="1"/>
</dbReference>
<sequence>MSYKGDKFRKCGVIGAGTMGAGIAAHMASCGVDVVLLDLDAQLAAEGVARQVKSGGFMMPEFAARVTTASIRTDLGLLQDCDWIVEAVAERIDIKRDLFAQIDTVRRAGCIVSSNTSTIPLAELVANASLELAGDMLITHFFNPPRHMRLLELVSGPRTKHETVERATHFMDHVLGKTIVPCKDTPGFIANRIGCYWLAAGLGEALKLGISPELADAVMGRPFGFPSTGMFGLWDLIGIDLMPGLIRSLQHALPAGDAVQAYEAAPELVAAMLAQGLKGRKSGGGFYRQSADRRVKVNCPGFCGDSKTRGNSKETFDPTTRRWRPRESPVLPRMDVAKLIASDTPAGRYAWAVMSRTLAYAAALVPEIADRPDQVDTAMRLGYAWRAGPFELIDQLGAAAFATRLALDGQAVPTLLAAAGEGGFYGQAGGQRTVLVPAGAGAVREPVAQPAAVIALPALRLAGQPVFTTDAASLWDIGEGVGLFEFCTPMNVFTPALLNSLRRVLVETPRHFRALVAGNDGRVFSAGADLKGMLAMSEKNDKAGLARFLADGVDSFNALAAAPFPVVGAAGALALGGGCEFLLHVSADALHTEASIGLVESRVGLLPGWGGVARWLLRHHEAGLSPEEAAKQVFAGVLRGVVAPCGFAAQAQNLIRQTDRVVMNVDRLIATARDWAVDLAAGFTPAVPPSVVLPHRTVLAEILAQQQDSLSPHDRVLGAGLVEILSGDAETSVSLAEITDRVTMYFLEIVFTDLTRARIAHMLETGKPLKN</sequence>
<dbReference type="GO" id="GO:0070403">
    <property type="term" value="F:NAD+ binding"/>
    <property type="evidence" value="ECO:0007669"/>
    <property type="project" value="InterPro"/>
</dbReference>
<evidence type="ECO:0000256" key="6">
    <source>
        <dbReference type="ARBA" id="ARBA00023098"/>
    </source>
</evidence>
<dbReference type="GO" id="GO:0003857">
    <property type="term" value="F:(3S)-3-hydroxyacyl-CoA dehydrogenase (NAD+) activity"/>
    <property type="evidence" value="ECO:0007669"/>
    <property type="project" value="UniProtKB-EC"/>
</dbReference>
<evidence type="ECO:0000256" key="7">
    <source>
        <dbReference type="ARBA" id="ARBA00049556"/>
    </source>
</evidence>
<evidence type="ECO:0000256" key="3">
    <source>
        <dbReference type="ARBA" id="ARBA00022963"/>
    </source>
</evidence>
<keyword evidence="5" id="KW-0520">NAD</keyword>
<evidence type="ECO:0000259" key="8">
    <source>
        <dbReference type="Pfam" id="PF00725"/>
    </source>
</evidence>
<reference evidence="10 11" key="1">
    <citation type="submission" date="2014-06" db="EMBL/GenBank/DDBJ databases">
        <authorList>
            <person name="Ju J."/>
            <person name="Zhang J."/>
        </authorList>
    </citation>
    <scope>NUCLEOTIDE SEQUENCE [LARGE SCALE GENOMIC DNA]</scope>
    <source>
        <strain evidence="10">DmL_050</strain>
    </source>
</reference>
<evidence type="ECO:0000256" key="4">
    <source>
        <dbReference type="ARBA" id="ARBA00023002"/>
    </source>
</evidence>
<dbReference type="Pfam" id="PF00378">
    <property type="entry name" value="ECH_1"/>
    <property type="match status" value="1"/>
</dbReference>
<dbReference type="RefSeq" id="WP_086896620.1">
    <property type="nucleotide sequence ID" value="NZ_JOOZ01000002.1"/>
</dbReference>
<comment type="pathway">
    <text evidence="1">Lipid metabolism; fatty acid beta-oxidation.</text>
</comment>
<dbReference type="Gene3D" id="1.10.1040.50">
    <property type="match status" value="1"/>
</dbReference>
<name>A0A252EMN3_9PROT</name>
<evidence type="ECO:0000256" key="2">
    <source>
        <dbReference type="ARBA" id="ARBA00022832"/>
    </source>
</evidence>
<comment type="catalytic activity">
    <reaction evidence="7">
        <text>a (3S)-3-hydroxyacyl-CoA + NAD(+) = a 3-oxoacyl-CoA + NADH + H(+)</text>
        <dbReference type="Rhea" id="RHEA:22432"/>
        <dbReference type="ChEBI" id="CHEBI:15378"/>
        <dbReference type="ChEBI" id="CHEBI:57318"/>
        <dbReference type="ChEBI" id="CHEBI:57540"/>
        <dbReference type="ChEBI" id="CHEBI:57945"/>
        <dbReference type="ChEBI" id="CHEBI:90726"/>
        <dbReference type="EC" id="1.1.1.35"/>
    </reaction>
</comment>
<gene>
    <name evidence="10" type="ORF">HK16_05730</name>
</gene>
<feature type="domain" description="3-hydroxyacyl-CoA dehydrogenase C-terminal" evidence="8">
    <location>
        <begin position="187"/>
        <end position="288"/>
    </location>
</feature>
<dbReference type="UniPathway" id="UPA00659"/>
<keyword evidence="2" id="KW-0276">Fatty acid metabolism</keyword>
<keyword evidence="6" id="KW-0443">Lipid metabolism</keyword>